<gene>
    <name evidence="1" type="ORF">BaRGS_00004203</name>
</gene>
<evidence type="ECO:0000313" key="1">
    <source>
        <dbReference type="EMBL" id="KAK7504717.1"/>
    </source>
</evidence>
<reference evidence="1 2" key="1">
    <citation type="journal article" date="2023" name="Sci. Data">
        <title>Genome assembly of the Korean intertidal mud-creeper Batillaria attramentaria.</title>
        <authorList>
            <person name="Patra A.K."/>
            <person name="Ho P.T."/>
            <person name="Jun S."/>
            <person name="Lee S.J."/>
            <person name="Kim Y."/>
            <person name="Won Y.J."/>
        </authorList>
    </citation>
    <scope>NUCLEOTIDE SEQUENCE [LARGE SCALE GENOMIC DNA]</scope>
    <source>
        <strain evidence="1">Wonlab-2016</strain>
    </source>
</reference>
<evidence type="ECO:0000313" key="2">
    <source>
        <dbReference type="Proteomes" id="UP001519460"/>
    </source>
</evidence>
<dbReference type="EMBL" id="JACVVK020000014">
    <property type="protein sequence ID" value="KAK7504717.1"/>
    <property type="molecule type" value="Genomic_DNA"/>
</dbReference>
<comment type="caution">
    <text evidence="1">The sequence shown here is derived from an EMBL/GenBank/DDBJ whole genome shotgun (WGS) entry which is preliminary data.</text>
</comment>
<dbReference type="AlphaFoldDB" id="A0ABD0M0G0"/>
<proteinExistence type="predicted"/>
<keyword evidence="2" id="KW-1185">Reference proteome</keyword>
<dbReference type="Proteomes" id="UP001519460">
    <property type="component" value="Unassembled WGS sequence"/>
</dbReference>
<organism evidence="1 2">
    <name type="scientific">Batillaria attramentaria</name>
    <dbReference type="NCBI Taxonomy" id="370345"/>
    <lineage>
        <taxon>Eukaryota</taxon>
        <taxon>Metazoa</taxon>
        <taxon>Spiralia</taxon>
        <taxon>Lophotrochozoa</taxon>
        <taxon>Mollusca</taxon>
        <taxon>Gastropoda</taxon>
        <taxon>Caenogastropoda</taxon>
        <taxon>Sorbeoconcha</taxon>
        <taxon>Cerithioidea</taxon>
        <taxon>Batillariidae</taxon>
        <taxon>Batillaria</taxon>
    </lineage>
</organism>
<accession>A0ABD0M0G0</accession>
<name>A0ABD0M0G0_9CAEN</name>
<sequence length="93" mass="10047">MSQSALLTLSQIVPELLEETEPAASKHCPTSASKPKWPPMQLSVLDLPVLVVPDNNHVWLGLSLESNSVNSFSVDCFCLVSVLSVTLPMSHTC</sequence>
<protein>
    <submittedName>
        <fullName evidence="1">Uncharacterized protein</fullName>
    </submittedName>
</protein>